<dbReference type="EMBL" id="CCRF01000017">
    <property type="protein sequence ID" value="CEE00355.1"/>
    <property type="molecule type" value="Genomic_DNA"/>
</dbReference>
<evidence type="ECO:0000313" key="1">
    <source>
        <dbReference type="EMBL" id="CEE00355.1"/>
    </source>
</evidence>
<evidence type="ECO:0000313" key="2">
    <source>
        <dbReference type="Proteomes" id="UP000040576"/>
    </source>
</evidence>
<dbReference type="RefSeq" id="WP_034767741.1">
    <property type="nucleotide sequence ID" value="NZ_CCRF01000017.1"/>
</dbReference>
<name>A0A090IXX5_9BACI</name>
<accession>A0A090IXX5</accession>
<dbReference type="Proteomes" id="UP000040576">
    <property type="component" value="Unassembled WGS sequence"/>
</dbReference>
<dbReference type="PATRIC" id="fig|35841.6.peg.2255"/>
<dbReference type="eggNOG" id="ENOG50318NT">
    <property type="taxonomic scope" value="Bacteria"/>
</dbReference>
<gene>
    <name evidence="1" type="ORF">BT1A1_0496</name>
</gene>
<dbReference type="Pfam" id="PF11535">
    <property type="entry name" value="Calci_bind_CcbP"/>
    <property type="match status" value="1"/>
</dbReference>
<dbReference type="InterPro" id="IPR020994">
    <property type="entry name" value="Uncharacterised_Ca-bd_CcbP"/>
</dbReference>
<reference evidence="1 2" key="1">
    <citation type="submission" date="2014-07" db="EMBL/GenBank/DDBJ databases">
        <authorList>
            <person name="Wibberg Daniel"/>
        </authorList>
    </citation>
    <scope>NUCLEOTIDE SEQUENCE [LARGE SCALE GENOMIC DNA]</scope>
</reference>
<protein>
    <submittedName>
        <fullName evidence="1">Uncharacterized protein</fullName>
    </submittedName>
</protein>
<keyword evidence="2" id="KW-1185">Reference proteome</keyword>
<organism evidence="1 2">
    <name type="scientific">Caldibacillus thermoamylovorans</name>
    <dbReference type="NCBI Taxonomy" id="35841"/>
    <lineage>
        <taxon>Bacteria</taxon>
        <taxon>Bacillati</taxon>
        <taxon>Bacillota</taxon>
        <taxon>Bacilli</taxon>
        <taxon>Bacillales</taxon>
        <taxon>Bacillaceae</taxon>
        <taxon>Caldibacillus</taxon>
    </lineage>
</organism>
<sequence>MKDFPDEEQIWIKHINNAFDFPFKAKVIEWQEPGTIVLQGDVLNVHAISDFDEKYGILVNTRFGRKKVVFPLLDLEPMHMNEKQKQILEDYGEWFINSRLT</sequence>
<dbReference type="KEGG" id="bthv:CQJ30_02995"/>
<dbReference type="AlphaFoldDB" id="A0A090IXX5"/>
<proteinExistence type="predicted"/>